<keyword evidence="2" id="KW-0808">Transferase</keyword>
<dbReference type="InterPro" id="IPR008271">
    <property type="entry name" value="Ser/Thr_kinase_AS"/>
</dbReference>
<dbReference type="InterPro" id="IPR051681">
    <property type="entry name" value="Ser/Thr_Kinases-Pseudokinases"/>
</dbReference>
<organism evidence="2">
    <name type="scientific">Singulisphaera sp. Ch08</name>
    <dbReference type="NCBI Taxonomy" id="3120278"/>
    <lineage>
        <taxon>Bacteria</taxon>
        <taxon>Pseudomonadati</taxon>
        <taxon>Planctomycetota</taxon>
        <taxon>Planctomycetia</taxon>
        <taxon>Isosphaerales</taxon>
        <taxon>Isosphaeraceae</taxon>
        <taxon>Singulisphaera</taxon>
    </lineage>
</organism>
<dbReference type="Pfam" id="PF00069">
    <property type="entry name" value="Pkinase"/>
    <property type="match status" value="1"/>
</dbReference>
<dbReference type="AlphaFoldDB" id="A0AAU7CKG0"/>
<accession>A0AAU7CKG0</accession>
<name>A0AAU7CKG0_9BACT</name>
<dbReference type="PROSITE" id="PS50011">
    <property type="entry name" value="PROTEIN_KINASE_DOM"/>
    <property type="match status" value="1"/>
</dbReference>
<dbReference type="GO" id="GO:0005524">
    <property type="term" value="F:ATP binding"/>
    <property type="evidence" value="ECO:0007669"/>
    <property type="project" value="InterPro"/>
</dbReference>
<keyword evidence="2" id="KW-0418">Kinase</keyword>
<dbReference type="RefSeq" id="WP_406698487.1">
    <property type="nucleotide sequence ID" value="NZ_CP155447.1"/>
</dbReference>
<dbReference type="SMART" id="SM00220">
    <property type="entry name" value="S_TKc"/>
    <property type="match status" value="1"/>
</dbReference>
<sequence length="219" mass="24274">MLTQRLDDGTSGFGEVWKAHNPRLGHTVVFKFCKDPLEPASILTLHNELRLVRKLEHAGIVKLEAEYLDNPIPFLQYEYVDGVDLSKFLEERCKENGTGALTPDHAATVILKLADILAFSHTQPRPIVHRDIKPQNVLVTNCQELSVFNDLGVRPDMRLANLKVMDFGIGAHSRYGRGATAGASQLGPCLMGSGPMPMRLPSRTWVCQHTSRMMCSPSG</sequence>
<dbReference type="GO" id="GO:0004674">
    <property type="term" value="F:protein serine/threonine kinase activity"/>
    <property type="evidence" value="ECO:0007669"/>
    <property type="project" value="TreeGrafter"/>
</dbReference>
<dbReference type="PANTHER" id="PTHR44329">
    <property type="entry name" value="SERINE/THREONINE-PROTEIN KINASE TNNI3K-RELATED"/>
    <property type="match status" value="1"/>
</dbReference>
<dbReference type="PROSITE" id="PS00108">
    <property type="entry name" value="PROTEIN_KINASE_ST"/>
    <property type="match status" value="1"/>
</dbReference>
<dbReference type="PANTHER" id="PTHR44329:SF293">
    <property type="entry name" value="MITOGEN-ACTIVATED PROTEIN KINASE KINASE KINASE"/>
    <property type="match status" value="1"/>
</dbReference>
<dbReference type="InterPro" id="IPR000719">
    <property type="entry name" value="Prot_kinase_dom"/>
</dbReference>
<evidence type="ECO:0000259" key="1">
    <source>
        <dbReference type="PROSITE" id="PS50011"/>
    </source>
</evidence>
<gene>
    <name evidence="2" type="ORF">V5E97_06355</name>
</gene>
<evidence type="ECO:0000313" key="2">
    <source>
        <dbReference type="EMBL" id="XBH05640.1"/>
    </source>
</evidence>
<dbReference type="SUPFAM" id="SSF56112">
    <property type="entry name" value="Protein kinase-like (PK-like)"/>
    <property type="match status" value="1"/>
</dbReference>
<dbReference type="Gene3D" id="1.10.510.10">
    <property type="entry name" value="Transferase(Phosphotransferase) domain 1"/>
    <property type="match status" value="1"/>
</dbReference>
<proteinExistence type="predicted"/>
<feature type="domain" description="Protein kinase" evidence="1">
    <location>
        <begin position="2"/>
        <end position="219"/>
    </location>
</feature>
<protein>
    <submittedName>
        <fullName evidence="2">Protein kinase</fullName>
    </submittedName>
</protein>
<dbReference type="EMBL" id="CP155447">
    <property type="protein sequence ID" value="XBH05640.1"/>
    <property type="molecule type" value="Genomic_DNA"/>
</dbReference>
<dbReference type="InterPro" id="IPR011009">
    <property type="entry name" value="Kinase-like_dom_sf"/>
</dbReference>
<reference evidence="2" key="1">
    <citation type="submission" date="2024-05" db="EMBL/GenBank/DDBJ databases">
        <title>Planctomycetes of the genus Singulisphaera possess chitinolytic capabilities.</title>
        <authorList>
            <person name="Ivanova A."/>
        </authorList>
    </citation>
    <scope>NUCLEOTIDE SEQUENCE</scope>
    <source>
        <strain evidence="2">Ch08T</strain>
    </source>
</reference>